<dbReference type="GO" id="GO:0015627">
    <property type="term" value="C:type II protein secretion system complex"/>
    <property type="evidence" value="ECO:0007669"/>
    <property type="project" value="TreeGrafter"/>
</dbReference>
<keyword evidence="5" id="KW-1185">Reference proteome</keyword>
<dbReference type="SUPFAM" id="SSF47781">
    <property type="entry name" value="RuvA domain 2-like"/>
    <property type="match status" value="1"/>
</dbReference>
<keyword evidence="2" id="KW-0812">Transmembrane</keyword>
<dbReference type="InterPro" id="IPR010994">
    <property type="entry name" value="RuvA_2-like"/>
</dbReference>
<dbReference type="Gene3D" id="1.10.150.320">
    <property type="entry name" value="Photosystem II 12 kDa extrinsic protein"/>
    <property type="match status" value="1"/>
</dbReference>
<dbReference type="GO" id="GO:0015628">
    <property type="term" value="P:protein secretion by the type II secretion system"/>
    <property type="evidence" value="ECO:0007669"/>
    <property type="project" value="TreeGrafter"/>
</dbReference>
<comment type="caution">
    <text evidence="4">The sequence shown here is derived from an EMBL/GenBank/DDBJ whole genome shotgun (WGS) entry which is preliminary data.</text>
</comment>
<sequence>MPSMLGRLSGVGSHDGEERAIPFATAGPRRDAGPDADPDEGRGRAGSGRAGDGRARSSPLRSAPRLRLNAVHAVVIVLLLVTALSASLTMLLQQSVAMSSMERERVAAMGDSAGDPAGTARTSPDVDSPVPSADAPEPAGGAAATVTVTATPQPDGAAGGGTSPGPATATPDDGRIDINTASADELDGVTGIGPAIARRIVDHRERHGRFSSVDDLLDVPGIGAKTLAKMRDELVAR</sequence>
<dbReference type="SMART" id="SM00278">
    <property type="entry name" value="HhH1"/>
    <property type="match status" value="2"/>
</dbReference>
<evidence type="ECO:0000256" key="1">
    <source>
        <dbReference type="SAM" id="MobiDB-lite"/>
    </source>
</evidence>
<dbReference type="InterPro" id="IPR004509">
    <property type="entry name" value="Competence_ComEA_HhH"/>
</dbReference>
<feature type="compositionally biased region" description="Low complexity" evidence="1">
    <location>
        <begin position="133"/>
        <end position="156"/>
    </location>
</feature>
<evidence type="ECO:0000256" key="2">
    <source>
        <dbReference type="SAM" id="Phobius"/>
    </source>
</evidence>
<evidence type="ECO:0000313" key="5">
    <source>
        <dbReference type="Proteomes" id="UP000588277"/>
    </source>
</evidence>
<accession>A0A7Y0F0L7</accession>
<dbReference type="InterPro" id="IPR051675">
    <property type="entry name" value="Endo/Exo/Phosphatase_dom_1"/>
</dbReference>
<keyword evidence="2" id="KW-0472">Membrane</keyword>
<dbReference type="RefSeq" id="WP_205831992.1">
    <property type="nucleotide sequence ID" value="NZ_JAAIIH010000001.1"/>
</dbReference>
<dbReference type="AlphaFoldDB" id="A0A7Y0F0L7"/>
<organism evidence="4 5">
    <name type="scientific">Bifidobacterium moraviense</name>
    <dbReference type="NCBI Taxonomy" id="2675323"/>
    <lineage>
        <taxon>Bacteria</taxon>
        <taxon>Bacillati</taxon>
        <taxon>Actinomycetota</taxon>
        <taxon>Actinomycetes</taxon>
        <taxon>Bifidobacteriales</taxon>
        <taxon>Bifidobacteriaceae</taxon>
        <taxon>Bifidobacterium</taxon>
    </lineage>
</organism>
<keyword evidence="2" id="KW-1133">Transmembrane helix</keyword>
<feature type="transmembrane region" description="Helical" evidence="2">
    <location>
        <begin position="70"/>
        <end position="92"/>
    </location>
</feature>
<dbReference type="InterPro" id="IPR003583">
    <property type="entry name" value="Hlx-hairpin-Hlx_DNA-bd_motif"/>
</dbReference>
<feature type="domain" description="Helix-hairpin-helix DNA-binding motif class 1" evidence="3">
    <location>
        <begin position="184"/>
        <end position="203"/>
    </location>
</feature>
<dbReference type="GO" id="GO:0006281">
    <property type="term" value="P:DNA repair"/>
    <property type="evidence" value="ECO:0007669"/>
    <property type="project" value="InterPro"/>
</dbReference>
<gene>
    <name evidence="4" type="ORF">G1C96_0412</name>
</gene>
<dbReference type="NCBIfam" id="TIGR00426">
    <property type="entry name" value="competence protein ComEA helix-hairpin-helix repeat region"/>
    <property type="match status" value="1"/>
</dbReference>
<proteinExistence type="predicted"/>
<reference evidence="4 5" key="1">
    <citation type="submission" date="2020-02" db="EMBL/GenBank/DDBJ databases">
        <title>Characterization of phylogenetic diversity of novel bifidobacterial species isolated in Czech ZOOs.</title>
        <authorList>
            <person name="Lugli G.A."/>
            <person name="Vera N.B."/>
            <person name="Ventura M."/>
        </authorList>
    </citation>
    <scope>NUCLEOTIDE SEQUENCE [LARGE SCALE GENOMIC DNA]</scope>
    <source>
        <strain evidence="4 5">DSM 109958</strain>
    </source>
</reference>
<evidence type="ECO:0000259" key="3">
    <source>
        <dbReference type="SMART" id="SM00278"/>
    </source>
</evidence>
<feature type="region of interest" description="Disordered" evidence="1">
    <location>
        <begin position="106"/>
        <end position="174"/>
    </location>
</feature>
<dbReference type="EMBL" id="JAAIIH010000001">
    <property type="protein sequence ID" value="NMM99834.1"/>
    <property type="molecule type" value="Genomic_DNA"/>
</dbReference>
<dbReference type="PANTHER" id="PTHR21180:SF32">
    <property type="entry name" value="ENDONUCLEASE_EXONUCLEASE_PHOSPHATASE FAMILY DOMAIN-CONTAINING PROTEIN 1"/>
    <property type="match status" value="1"/>
</dbReference>
<feature type="domain" description="Helix-hairpin-helix DNA-binding motif class 1" evidence="3">
    <location>
        <begin position="214"/>
        <end position="233"/>
    </location>
</feature>
<name>A0A7Y0F0L7_9BIFI</name>
<feature type="region of interest" description="Disordered" evidence="1">
    <location>
        <begin position="1"/>
        <end position="61"/>
    </location>
</feature>
<dbReference type="Proteomes" id="UP000588277">
    <property type="component" value="Unassembled WGS sequence"/>
</dbReference>
<dbReference type="Pfam" id="PF12836">
    <property type="entry name" value="HHH_3"/>
    <property type="match status" value="1"/>
</dbReference>
<protein>
    <submittedName>
        <fullName evidence="4">Competence protein ComEA</fullName>
    </submittedName>
</protein>
<evidence type="ECO:0000313" key="4">
    <source>
        <dbReference type="EMBL" id="NMM99834.1"/>
    </source>
</evidence>
<feature type="compositionally biased region" description="Basic and acidic residues" evidence="1">
    <location>
        <begin position="28"/>
        <end position="43"/>
    </location>
</feature>
<dbReference type="PANTHER" id="PTHR21180">
    <property type="entry name" value="ENDONUCLEASE/EXONUCLEASE/PHOSPHATASE FAMILY DOMAIN-CONTAINING PROTEIN 1"/>
    <property type="match status" value="1"/>
</dbReference>
<dbReference type="GO" id="GO:0003677">
    <property type="term" value="F:DNA binding"/>
    <property type="evidence" value="ECO:0007669"/>
    <property type="project" value="InterPro"/>
</dbReference>